<sequence>MSGTPVGMILGTQEATPLQFWFSVVAGASVQLDDLIVARTRKPDGSSVAFYGVVDAVRKIHEGVSFESDVEEVVNGFLPANTSYTAHVLVTRVDPEDFVPPQPGDRVFHAQDEDLARALYQDGMKSQLPAGLLRSGQPVALNFDFLNGSQGAHVNISGVSGVATKTSYALFLLYSIFNSQALGTERGNTKALIFNVKGEDLFFLDLPNAKLSEKEGKVMAARAQSGDRYRALGLPRTPFTDVQFLAPPHPGGGDAVVPHVEQRAQGVTPYLWTLREFCLKRLLPYCFSDREASLNLGFVISGLEEKLYRLAMSEPNKPYLTVDDWNEQDEFQAIELGLGFDEMGKTRLTSFEQLVSYIEYKLLEQSDGAGDPKWVAKQNQGTLQAFVRRLRGVQKHLSPLVRGDLSAEQAARFRPDVLRPGVQLSVVDIHQLHPHAQMFVVGVVLRELFDKKERSGRKPYVFVVLDELNKYAPRDGDSPIKEVLLDIAERGRSMGIILIGAQQTASEVERRITSNAAIRVVGRLDPAEAERPEYRFLPATYRLRAAILQPGTMILQQPEVPTPVMVTFPFPAYATRKDEVMQAEAPEEVEQQASDWLGL</sequence>
<dbReference type="Gene3D" id="3.40.50.300">
    <property type="entry name" value="P-loop containing nucleotide triphosphate hydrolases"/>
    <property type="match status" value="1"/>
</dbReference>
<dbReference type="STRING" id="937777.Deipe_3479"/>
<protein>
    <recommendedName>
        <fullName evidence="3">ATPase</fullName>
    </recommendedName>
</protein>
<dbReference type="PANTHER" id="PTHR30121:SF6">
    <property type="entry name" value="SLR6007 PROTEIN"/>
    <property type="match status" value="1"/>
</dbReference>
<keyword evidence="2" id="KW-1185">Reference proteome</keyword>
<evidence type="ECO:0000313" key="1">
    <source>
        <dbReference type="EMBL" id="AFZ68912.1"/>
    </source>
</evidence>
<dbReference type="EMBL" id="CP003382">
    <property type="protein sequence ID" value="AFZ68912.1"/>
    <property type="molecule type" value="Genomic_DNA"/>
</dbReference>
<dbReference type="Proteomes" id="UP000010467">
    <property type="component" value="Chromosome"/>
</dbReference>
<dbReference type="InterPro" id="IPR051162">
    <property type="entry name" value="T4SS_component"/>
</dbReference>
<dbReference type="SUPFAM" id="SSF52540">
    <property type="entry name" value="P-loop containing nucleoside triphosphate hydrolases"/>
    <property type="match status" value="1"/>
</dbReference>
<dbReference type="HOGENOM" id="CLU_031028_0_0_0"/>
<organism evidence="1 2">
    <name type="scientific">Deinococcus peraridilitoris (strain DSM 19664 / LMG 22246 / CIP 109416 / KR-200)</name>
    <dbReference type="NCBI Taxonomy" id="937777"/>
    <lineage>
        <taxon>Bacteria</taxon>
        <taxon>Thermotogati</taxon>
        <taxon>Deinococcota</taxon>
        <taxon>Deinococci</taxon>
        <taxon>Deinococcales</taxon>
        <taxon>Deinococcaceae</taxon>
        <taxon>Deinococcus</taxon>
    </lineage>
</organism>
<dbReference type="PATRIC" id="fig|937777.3.peg.3491"/>
<dbReference type="eggNOG" id="COG0433">
    <property type="taxonomic scope" value="Bacteria"/>
</dbReference>
<reference evidence="2" key="1">
    <citation type="submission" date="2012-03" db="EMBL/GenBank/DDBJ databases">
        <title>Complete sequence of chromosome of Deinococcus peraridilitoris DSM 19664.</title>
        <authorList>
            <person name="Lucas S."/>
            <person name="Copeland A."/>
            <person name="Lapidus A."/>
            <person name="Glavina del Rio T."/>
            <person name="Dalin E."/>
            <person name="Tice H."/>
            <person name="Bruce D."/>
            <person name="Goodwin L."/>
            <person name="Pitluck S."/>
            <person name="Peters L."/>
            <person name="Mikhailova N."/>
            <person name="Lu M."/>
            <person name="Kyrpides N."/>
            <person name="Mavromatis K."/>
            <person name="Ivanova N."/>
            <person name="Brettin T."/>
            <person name="Detter J.C."/>
            <person name="Han C."/>
            <person name="Larimer F."/>
            <person name="Land M."/>
            <person name="Hauser L."/>
            <person name="Markowitz V."/>
            <person name="Cheng J.-F."/>
            <person name="Hugenholtz P."/>
            <person name="Woyke T."/>
            <person name="Wu D."/>
            <person name="Pukall R."/>
            <person name="Steenblock K."/>
            <person name="Brambilla E."/>
            <person name="Klenk H.-P."/>
            <person name="Eisen J.A."/>
        </authorList>
    </citation>
    <scope>NUCLEOTIDE SEQUENCE [LARGE SCALE GENOMIC DNA]</scope>
    <source>
        <strain evidence="2">DSM 19664 / LMG 22246 / CIP 109416 / KR-200</strain>
    </source>
</reference>
<dbReference type="KEGG" id="dpd:Deipe_3479"/>
<dbReference type="InterPro" id="IPR027417">
    <property type="entry name" value="P-loop_NTPase"/>
</dbReference>
<dbReference type="AlphaFoldDB" id="L0A6U4"/>
<evidence type="ECO:0000313" key="2">
    <source>
        <dbReference type="Proteomes" id="UP000010467"/>
    </source>
</evidence>
<dbReference type="PANTHER" id="PTHR30121">
    <property type="entry name" value="UNCHARACTERIZED PROTEIN YJGR-RELATED"/>
    <property type="match status" value="1"/>
</dbReference>
<evidence type="ECO:0008006" key="3">
    <source>
        <dbReference type="Google" id="ProtNLM"/>
    </source>
</evidence>
<proteinExistence type="predicted"/>
<accession>L0A6U4</accession>
<gene>
    <name evidence="1" type="ordered locus">Deipe_3479</name>
</gene>
<name>L0A6U4_DEIPD</name>